<gene>
    <name evidence="1" type="ORF">F5876DRAFT_64923</name>
</gene>
<proteinExistence type="predicted"/>
<organism evidence="1 2">
    <name type="scientific">Lentinula aff. lateritia</name>
    <dbReference type="NCBI Taxonomy" id="2804960"/>
    <lineage>
        <taxon>Eukaryota</taxon>
        <taxon>Fungi</taxon>
        <taxon>Dikarya</taxon>
        <taxon>Basidiomycota</taxon>
        <taxon>Agaricomycotina</taxon>
        <taxon>Agaricomycetes</taxon>
        <taxon>Agaricomycetidae</taxon>
        <taxon>Agaricales</taxon>
        <taxon>Marasmiineae</taxon>
        <taxon>Omphalotaceae</taxon>
        <taxon>Lentinula</taxon>
    </lineage>
</organism>
<name>A0ACC1U2L3_9AGAR</name>
<sequence length="469" mass="53417">MWLIQLHTVLRIIKKYTIISASALINRFIPPIRGIILGIGYSWTKKYTVYDGTPWNVSLFKGHSTMWIADAETIKVSTFSFYFEVCGSRQQFPKAVQYYDVLLAFGPNIISATDSDWKRFRRISATAFSEKNNELVWKCTNNILQKTVIELWKDQSATHVLIQNLTHKISLSVMATAAFSIDIDKISNKSHSINFQDTLHIVANNMWVKIGLPRWVLENHPRYIAINKAFNDMNIYMTDMISKKQYNNTELSNDLFALLLARNQDSEIDAQILLTDAELRDIQEELFREIETVVGSSEFSYHHISEVPLAMAILYETLRLYPPVNVIPKCSMGDTVVTVTSSNGSCHPIPIPKGTDVYIDIVGLHYNSDYWVQPDTFAPKRLLGNWSRDAFLPYGLGSHACLGRRFFEIEALTTMILIIKNYRVVGSEKHRPSSSNITGIHAKNILTLVPNSPAKLIPVVFQPRKLELP</sequence>
<evidence type="ECO:0000313" key="1">
    <source>
        <dbReference type="EMBL" id="KAJ3811250.1"/>
    </source>
</evidence>
<evidence type="ECO:0000313" key="2">
    <source>
        <dbReference type="Proteomes" id="UP001163835"/>
    </source>
</evidence>
<dbReference type="EMBL" id="MU795066">
    <property type="protein sequence ID" value="KAJ3811250.1"/>
    <property type="molecule type" value="Genomic_DNA"/>
</dbReference>
<keyword evidence="2" id="KW-1185">Reference proteome</keyword>
<comment type="caution">
    <text evidence="1">The sequence shown here is derived from an EMBL/GenBank/DDBJ whole genome shotgun (WGS) entry which is preliminary data.</text>
</comment>
<dbReference type="Proteomes" id="UP001163835">
    <property type="component" value="Unassembled WGS sequence"/>
</dbReference>
<reference evidence="1" key="1">
    <citation type="submission" date="2022-09" db="EMBL/GenBank/DDBJ databases">
        <title>A Global Phylogenomic Analysis of the Shiitake Genus Lentinula.</title>
        <authorList>
            <consortium name="DOE Joint Genome Institute"/>
            <person name="Sierra-Patev S."/>
            <person name="Min B."/>
            <person name="Naranjo-Ortiz M."/>
            <person name="Looney B."/>
            <person name="Konkel Z."/>
            <person name="Slot J.C."/>
            <person name="Sakamoto Y."/>
            <person name="Steenwyk J.L."/>
            <person name="Rokas A."/>
            <person name="Carro J."/>
            <person name="Camarero S."/>
            <person name="Ferreira P."/>
            <person name="Molpeceres G."/>
            <person name="Ruiz-Duenas F.J."/>
            <person name="Serrano A."/>
            <person name="Henrissat B."/>
            <person name="Drula E."/>
            <person name="Hughes K.W."/>
            <person name="Mata J.L."/>
            <person name="Ishikawa N.K."/>
            <person name="Vargas-Isla R."/>
            <person name="Ushijima S."/>
            <person name="Smith C.A."/>
            <person name="Ahrendt S."/>
            <person name="Andreopoulos W."/>
            <person name="He G."/>
            <person name="Labutti K."/>
            <person name="Lipzen A."/>
            <person name="Ng V."/>
            <person name="Riley R."/>
            <person name="Sandor L."/>
            <person name="Barry K."/>
            <person name="Martinez A.T."/>
            <person name="Xiao Y."/>
            <person name="Gibbons J.G."/>
            <person name="Terashima K."/>
            <person name="Grigoriev I.V."/>
            <person name="Hibbett D.S."/>
        </authorList>
    </citation>
    <scope>NUCLEOTIDE SEQUENCE</scope>
    <source>
        <strain evidence="1">TMI1499</strain>
    </source>
</reference>
<accession>A0ACC1U2L3</accession>
<protein>
    <submittedName>
        <fullName evidence="1">Cytochrome P450</fullName>
    </submittedName>
</protein>